<dbReference type="EC" id="6.1.1.17" evidence="8"/>
<dbReference type="Gene3D" id="3.40.50.620">
    <property type="entry name" value="HUPs"/>
    <property type="match status" value="1"/>
</dbReference>
<dbReference type="Gene3D" id="1.10.10.350">
    <property type="match status" value="1"/>
</dbReference>
<comment type="similarity">
    <text evidence="1 8">Belongs to the class-I aminoacyl-tRNA synthetase family. Glutamate--tRNA ligase type 1 subfamily.</text>
</comment>
<dbReference type="GO" id="GO:0005524">
    <property type="term" value="F:ATP binding"/>
    <property type="evidence" value="ECO:0007669"/>
    <property type="project" value="UniProtKB-UniRule"/>
</dbReference>
<keyword evidence="12" id="KW-1185">Reference proteome</keyword>
<sequence>MTVRVRFAPSPTGRLHVGNVRTALVNWLYARAHGGVFVLRLDDTDSERSTQAFADGIETDLTWLGLGWDDFMRQSDRFDRYDAAAAALRASGRLYPCYETAEELDLKRKLQLAQRKPPVYDRAALKLTDADRAAYEAKGLKPHWRFKLDEGSRVTWRDLVHGEPSVDMQSLSDPVLIRADGTYLYTLPSVLDDIDLSITHVMRGEDHVTNTAVQIQIFEALGAKVPAFAHFSLLTGAEGEGLSKRTGALSVAEMREDGIEAMAILSLLARLGTADPVEPRVSHADLIAGFDVSRFGRSAAKFDPEELRNLNAKLLHVLPFESVAGELRALGLEAADEAFWAVVRPNLKTIKDARVWWQVVEGPLTPVVSDADFMRTAADLLPPEPWDSETWKQWTTAVKDKTGAKGKALFLPLRLALTGLEHGPELNVLLPLIGRKRALERLS</sequence>
<evidence type="ECO:0000256" key="6">
    <source>
        <dbReference type="ARBA" id="ARBA00022917"/>
    </source>
</evidence>
<evidence type="ECO:0000256" key="7">
    <source>
        <dbReference type="ARBA" id="ARBA00023146"/>
    </source>
</evidence>
<dbReference type="InterPro" id="IPR008925">
    <property type="entry name" value="aa_tRNA-synth_I_cd-bd_sf"/>
</dbReference>
<evidence type="ECO:0000256" key="3">
    <source>
        <dbReference type="ARBA" id="ARBA00022598"/>
    </source>
</evidence>
<dbReference type="NCBIfam" id="TIGR00464">
    <property type="entry name" value="gltX_bact"/>
    <property type="match status" value="1"/>
</dbReference>
<dbReference type="SUPFAM" id="SSF52374">
    <property type="entry name" value="Nucleotidylyl transferase"/>
    <property type="match status" value="1"/>
</dbReference>
<dbReference type="InterPro" id="IPR014729">
    <property type="entry name" value="Rossmann-like_a/b/a_fold"/>
</dbReference>
<feature type="binding site" evidence="8">
    <location>
        <position position="244"/>
    </location>
    <ligand>
        <name>ATP</name>
        <dbReference type="ChEBI" id="CHEBI:30616"/>
    </ligand>
</feature>
<dbReference type="InterPro" id="IPR049940">
    <property type="entry name" value="GluQ/Sye"/>
</dbReference>
<dbReference type="PRINTS" id="PR00987">
    <property type="entry name" value="TRNASYNTHGLU"/>
</dbReference>
<dbReference type="GO" id="GO:0008270">
    <property type="term" value="F:zinc ion binding"/>
    <property type="evidence" value="ECO:0007669"/>
    <property type="project" value="InterPro"/>
</dbReference>
<keyword evidence="7 8" id="KW-0030">Aminoacyl-tRNA synthetase</keyword>
<evidence type="ECO:0000256" key="5">
    <source>
        <dbReference type="ARBA" id="ARBA00022840"/>
    </source>
</evidence>
<dbReference type="SUPFAM" id="SSF48163">
    <property type="entry name" value="An anticodon-binding domain of class I aminoacyl-tRNA synthetases"/>
    <property type="match status" value="1"/>
</dbReference>
<feature type="short sequence motif" description="'HIGH' region" evidence="8">
    <location>
        <begin position="9"/>
        <end position="19"/>
    </location>
</feature>
<dbReference type="EMBL" id="JANWOI010000002">
    <property type="protein sequence ID" value="MDA5193632.1"/>
    <property type="molecule type" value="Genomic_DNA"/>
</dbReference>
<dbReference type="HAMAP" id="MF_00022">
    <property type="entry name" value="Glu_tRNA_synth_type1"/>
    <property type="match status" value="1"/>
</dbReference>
<comment type="catalytic activity">
    <reaction evidence="8">
        <text>tRNA(Glu) + L-glutamate + ATP = L-glutamyl-tRNA(Glu) + AMP + diphosphate</text>
        <dbReference type="Rhea" id="RHEA:23540"/>
        <dbReference type="Rhea" id="RHEA-COMP:9663"/>
        <dbReference type="Rhea" id="RHEA-COMP:9680"/>
        <dbReference type="ChEBI" id="CHEBI:29985"/>
        <dbReference type="ChEBI" id="CHEBI:30616"/>
        <dbReference type="ChEBI" id="CHEBI:33019"/>
        <dbReference type="ChEBI" id="CHEBI:78442"/>
        <dbReference type="ChEBI" id="CHEBI:78520"/>
        <dbReference type="ChEBI" id="CHEBI:456215"/>
        <dbReference type="EC" id="6.1.1.17"/>
    </reaction>
</comment>
<keyword evidence="6 8" id="KW-0648">Protein biosynthesis</keyword>
<protein>
    <recommendedName>
        <fullName evidence="8">Glutamate--tRNA ligase</fullName>
        <ecNumber evidence="8">6.1.1.17</ecNumber>
    </recommendedName>
    <alternativeName>
        <fullName evidence="8">Glutamyl-tRNA synthetase</fullName>
        <shortName evidence="8">GluRS</shortName>
    </alternativeName>
</protein>
<dbReference type="PANTHER" id="PTHR43311">
    <property type="entry name" value="GLUTAMATE--TRNA LIGASE"/>
    <property type="match status" value="1"/>
</dbReference>
<evidence type="ECO:0000256" key="2">
    <source>
        <dbReference type="ARBA" id="ARBA00022490"/>
    </source>
</evidence>
<comment type="caution">
    <text evidence="11">The sequence shown here is derived from an EMBL/GenBank/DDBJ whole genome shotgun (WGS) entry which is preliminary data.</text>
</comment>
<evidence type="ECO:0000256" key="1">
    <source>
        <dbReference type="ARBA" id="ARBA00007894"/>
    </source>
</evidence>
<dbReference type="GO" id="GO:0005737">
    <property type="term" value="C:cytoplasm"/>
    <property type="evidence" value="ECO:0007669"/>
    <property type="project" value="UniProtKB-SubCell"/>
</dbReference>
<feature type="domain" description="Aminoacyl-tRNA synthetase class I anticodon-binding" evidence="10">
    <location>
        <begin position="384"/>
        <end position="442"/>
    </location>
</feature>
<dbReference type="InterPro" id="IPR033910">
    <property type="entry name" value="GluRS_core"/>
</dbReference>
<dbReference type="RefSeq" id="WP_274943332.1">
    <property type="nucleotide sequence ID" value="NZ_JANWOI010000002.1"/>
</dbReference>
<proteinExistence type="inferred from homology"/>
<dbReference type="InterPro" id="IPR020751">
    <property type="entry name" value="aa-tRNA-synth_I_codon-bd_sub2"/>
</dbReference>
<feature type="short sequence motif" description="'KMSKS' region" evidence="8">
    <location>
        <begin position="241"/>
        <end position="245"/>
    </location>
</feature>
<keyword evidence="5 8" id="KW-0067">ATP-binding</keyword>
<dbReference type="InterPro" id="IPR020058">
    <property type="entry name" value="Glu/Gln-tRNA-synth_Ib_cat-dom"/>
</dbReference>
<dbReference type="AlphaFoldDB" id="A0A9X3TXS1"/>
<evidence type="ECO:0000259" key="9">
    <source>
        <dbReference type="Pfam" id="PF00749"/>
    </source>
</evidence>
<feature type="domain" description="Glutamyl/glutaminyl-tRNA synthetase class Ib catalytic" evidence="9">
    <location>
        <begin position="3"/>
        <end position="308"/>
    </location>
</feature>
<dbReference type="InterPro" id="IPR004527">
    <property type="entry name" value="Glu-tRNA-ligase_bac/mito"/>
</dbReference>
<comment type="subcellular location">
    <subcellularLocation>
        <location evidence="8">Cytoplasm</location>
    </subcellularLocation>
</comment>
<keyword evidence="4 8" id="KW-0547">Nucleotide-binding</keyword>
<dbReference type="InterPro" id="IPR001412">
    <property type="entry name" value="aa-tRNA-synth_I_CS"/>
</dbReference>
<comment type="caution">
    <text evidence="8">Lacks conserved residue(s) required for the propagation of feature annotation.</text>
</comment>
<accession>A0A9X3TXS1</accession>
<dbReference type="Pfam" id="PF19269">
    <property type="entry name" value="Anticodon_2"/>
    <property type="match status" value="1"/>
</dbReference>
<dbReference type="GO" id="GO:0004818">
    <property type="term" value="F:glutamate-tRNA ligase activity"/>
    <property type="evidence" value="ECO:0007669"/>
    <property type="project" value="UniProtKB-UniRule"/>
</dbReference>
<dbReference type="InterPro" id="IPR045462">
    <property type="entry name" value="aa-tRNA-synth_I_cd-bd"/>
</dbReference>
<dbReference type="PROSITE" id="PS00178">
    <property type="entry name" value="AA_TRNA_LIGASE_I"/>
    <property type="match status" value="1"/>
</dbReference>
<reference evidence="11" key="2">
    <citation type="journal article" date="2023" name="Syst. Appl. Microbiol.">
        <title>Govania unica gen. nov., sp. nov., a rare biosphere bacterium that represents a novel family in the class Alphaproteobacteria.</title>
        <authorList>
            <person name="Vandamme P."/>
            <person name="Peeters C."/>
            <person name="Hettiarachchi A."/>
            <person name="Cnockaert M."/>
            <person name="Carlier A."/>
        </authorList>
    </citation>
    <scope>NUCLEOTIDE SEQUENCE</scope>
    <source>
        <strain evidence="11">LMG 31809</strain>
    </source>
</reference>
<evidence type="ECO:0000256" key="8">
    <source>
        <dbReference type="HAMAP-Rule" id="MF_00022"/>
    </source>
</evidence>
<dbReference type="GO" id="GO:0000049">
    <property type="term" value="F:tRNA binding"/>
    <property type="evidence" value="ECO:0007669"/>
    <property type="project" value="InterPro"/>
</dbReference>
<evidence type="ECO:0000313" key="11">
    <source>
        <dbReference type="EMBL" id="MDA5193632.1"/>
    </source>
</evidence>
<comment type="function">
    <text evidence="8">Catalyzes the attachment of glutamate to tRNA(Glu) in a two-step reaction: glutamate is first activated by ATP to form Glu-AMP and then transferred to the acceptor end of tRNA(Glu).</text>
</comment>
<dbReference type="CDD" id="cd00808">
    <property type="entry name" value="GluRS_core"/>
    <property type="match status" value="1"/>
</dbReference>
<reference evidence="11" key="1">
    <citation type="submission" date="2022-08" db="EMBL/GenBank/DDBJ databases">
        <authorList>
            <person name="Vandamme P."/>
            <person name="Hettiarachchi A."/>
            <person name="Peeters C."/>
            <person name="Cnockaert M."/>
            <person name="Carlier A."/>
        </authorList>
    </citation>
    <scope>NUCLEOTIDE SEQUENCE</scope>
    <source>
        <strain evidence="11">LMG 31809</strain>
    </source>
</reference>
<evidence type="ECO:0000313" key="12">
    <source>
        <dbReference type="Proteomes" id="UP001141619"/>
    </source>
</evidence>
<dbReference type="Pfam" id="PF00749">
    <property type="entry name" value="tRNA-synt_1c"/>
    <property type="match status" value="1"/>
</dbReference>
<dbReference type="Proteomes" id="UP001141619">
    <property type="component" value="Unassembled WGS sequence"/>
</dbReference>
<name>A0A9X3TXS1_9PROT</name>
<dbReference type="PANTHER" id="PTHR43311:SF2">
    <property type="entry name" value="GLUTAMATE--TRNA LIGASE, MITOCHONDRIAL-RELATED"/>
    <property type="match status" value="1"/>
</dbReference>
<evidence type="ECO:0000256" key="4">
    <source>
        <dbReference type="ARBA" id="ARBA00022741"/>
    </source>
</evidence>
<dbReference type="GO" id="GO:0006424">
    <property type="term" value="P:glutamyl-tRNA aminoacylation"/>
    <property type="evidence" value="ECO:0007669"/>
    <property type="project" value="UniProtKB-UniRule"/>
</dbReference>
<comment type="subunit">
    <text evidence="8">Monomer.</text>
</comment>
<organism evidence="11 12">
    <name type="scientific">Govanella unica</name>
    <dbReference type="NCBI Taxonomy" id="2975056"/>
    <lineage>
        <taxon>Bacteria</taxon>
        <taxon>Pseudomonadati</taxon>
        <taxon>Pseudomonadota</taxon>
        <taxon>Alphaproteobacteria</taxon>
        <taxon>Emcibacterales</taxon>
        <taxon>Govanellaceae</taxon>
        <taxon>Govanella</taxon>
    </lineage>
</organism>
<dbReference type="InterPro" id="IPR000924">
    <property type="entry name" value="Glu/Gln-tRNA-synth"/>
</dbReference>
<keyword evidence="2 8" id="KW-0963">Cytoplasm</keyword>
<keyword evidence="3 8" id="KW-0436">Ligase</keyword>
<gene>
    <name evidence="8 11" type="primary">gltX</name>
    <name evidence="11" type="ORF">NYP16_06645</name>
</gene>
<evidence type="ECO:0000259" key="10">
    <source>
        <dbReference type="Pfam" id="PF19269"/>
    </source>
</evidence>